<protein>
    <submittedName>
        <fullName evidence="1">Uncharacterized protein</fullName>
    </submittedName>
</protein>
<organism evidence="1 2">
    <name type="scientific">Pricia mediterranea</name>
    <dbReference type="NCBI Taxonomy" id="3076079"/>
    <lineage>
        <taxon>Bacteria</taxon>
        <taxon>Pseudomonadati</taxon>
        <taxon>Bacteroidota</taxon>
        <taxon>Flavobacteriia</taxon>
        <taxon>Flavobacteriales</taxon>
        <taxon>Flavobacteriaceae</taxon>
        <taxon>Pricia</taxon>
    </lineage>
</organism>
<dbReference type="Proteomes" id="UP001250656">
    <property type="component" value="Unassembled WGS sequence"/>
</dbReference>
<dbReference type="RefSeq" id="WP_314012682.1">
    <property type="nucleotide sequence ID" value="NZ_JAVTTP010000001.1"/>
</dbReference>
<evidence type="ECO:0000313" key="2">
    <source>
        <dbReference type="Proteomes" id="UP001250656"/>
    </source>
</evidence>
<comment type="caution">
    <text evidence="1">The sequence shown here is derived from an EMBL/GenBank/DDBJ whole genome shotgun (WGS) entry which is preliminary data.</text>
</comment>
<name>A0ABU3L217_9FLAO</name>
<sequence length="180" mass="19767">MLSPKKDRSKQKAFARCEAGNSAPVRSALLIARALAKIAPKSSFVAKNRRWILDGSRAKALEFFWDFYRVADGLLSLVAQMDLTPAQSLRGRTFYSGVFRNVPICAIVVQSKRDRSGIVAESAQAERAYCCVSLLLPTKPMGNAGFGLGPKAWACRAAPQNLLDFALSRDKVKNGTKIFR</sequence>
<keyword evidence="2" id="KW-1185">Reference proteome</keyword>
<proteinExistence type="predicted"/>
<evidence type="ECO:0000313" key="1">
    <source>
        <dbReference type="EMBL" id="MDT7827655.1"/>
    </source>
</evidence>
<accession>A0ABU3L217</accession>
<gene>
    <name evidence="1" type="ORF">RQM65_03115</name>
</gene>
<dbReference type="EMBL" id="JAVTTP010000001">
    <property type="protein sequence ID" value="MDT7827655.1"/>
    <property type="molecule type" value="Genomic_DNA"/>
</dbReference>
<reference evidence="1 2" key="1">
    <citation type="submission" date="2023-09" db="EMBL/GenBank/DDBJ databases">
        <title>Novel taxa isolated from Blanes Bay.</title>
        <authorList>
            <person name="Rey-Velasco X."/>
            <person name="Lucena T."/>
        </authorList>
    </citation>
    <scope>NUCLEOTIDE SEQUENCE [LARGE SCALE GENOMIC DNA]</scope>
    <source>
        <strain evidence="1 2">S334</strain>
    </source>
</reference>